<dbReference type="Proteomes" id="UP000095281">
    <property type="component" value="Unplaced"/>
</dbReference>
<sequence>MDAAIVKDFLFIVSYIINKHVYDCGGCGYSPYCVECYHHKCNDDNFGLSNFLTCYNYDGKYRTLVACVPEINECHYGAKDKKFYLGCGKCPEGEFWCFTCKTSKCNTHPNLNAAFKCYQSNGRLTEGYFGKARDCSANKCYLAIDHKGGEYDEIYNKYTKQGCGDCPSNTGQCHTCTSNLCNNNELLKSDKFFKCRGSDEDIYCPTSVKECHFGVKGDKLYRGCGTCPEGEFWCFTCKTTNCNTHPNLNAVFKCYQSNGKLTRDKARECDKNKCYLAIDHKDAEKKIKQGCGDCPSNIGQCKTCKSNLCNNNEIASSDKYFKCWAYGYEKICPTDAKKCHFGVTGQKSYQGCGTCPEGEFWCFTCKTSKCNTHPNLNAAFKCYQSNGRLTRGKARECDENKCYLAIGRKGIFVQNHPITLVWSQETHCESSF</sequence>
<keyword evidence="1" id="KW-1185">Reference proteome</keyword>
<dbReference type="WBParaSite" id="MhA1_Contig12.frz3.gene4">
    <property type="protein sequence ID" value="MhA1_Contig12.frz3.gene4"/>
    <property type="gene ID" value="MhA1_Contig12.frz3.gene4"/>
</dbReference>
<name>A0A1I8B076_MELHA</name>
<proteinExistence type="predicted"/>
<dbReference type="OMA" id="ANGCVDR"/>
<evidence type="ECO:0000313" key="2">
    <source>
        <dbReference type="WBParaSite" id="MhA1_Contig12.frz3.gene4"/>
    </source>
</evidence>
<protein>
    <submittedName>
        <fullName evidence="2">Uncharacterized protein</fullName>
    </submittedName>
</protein>
<dbReference type="AlphaFoldDB" id="A0A1I8B076"/>
<accession>A0A1I8B076</accession>
<reference evidence="2" key="1">
    <citation type="submission" date="2016-11" db="UniProtKB">
        <authorList>
            <consortium name="WormBaseParasite"/>
        </authorList>
    </citation>
    <scope>IDENTIFICATION</scope>
</reference>
<organism evidence="1 2">
    <name type="scientific">Meloidogyne hapla</name>
    <name type="common">Root-knot nematode worm</name>
    <dbReference type="NCBI Taxonomy" id="6305"/>
    <lineage>
        <taxon>Eukaryota</taxon>
        <taxon>Metazoa</taxon>
        <taxon>Ecdysozoa</taxon>
        <taxon>Nematoda</taxon>
        <taxon>Chromadorea</taxon>
        <taxon>Rhabditida</taxon>
        <taxon>Tylenchina</taxon>
        <taxon>Tylenchomorpha</taxon>
        <taxon>Tylenchoidea</taxon>
        <taxon>Meloidogynidae</taxon>
        <taxon>Meloidogyninae</taxon>
        <taxon>Meloidogyne</taxon>
    </lineage>
</organism>
<evidence type="ECO:0000313" key="1">
    <source>
        <dbReference type="Proteomes" id="UP000095281"/>
    </source>
</evidence>